<accession>A0A073IPI7</accession>
<keyword evidence="1" id="KW-0472">Membrane</keyword>
<feature type="transmembrane region" description="Helical" evidence="1">
    <location>
        <begin position="310"/>
        <end position="333"/>
    </location>
</feature>
<dbReference type="GeneID" id="90983585"/>
<feature type="transmembrane region" description="Helical" evidence="1">
    <location>
        <begin position="12"/>
        <end position="30"/>
    </location>
</feature>
<dbReference type="OrthoDB" id="5866325at2"/>
<feature type="transmembrane region" description="Helical" evidence="1">
    <location>
        <begin position="225"/>
        <end position="244"/>
    </location>
</feature>
<dbReference type="STRING" id="2754.EH55_04610"/>
<gene>
    <name evidence="2" type="ORF">EH55_04610</name>
</gene>
<keyword evidence="1" id="KW-1133">Transmembrane helix</keyword>
<protein>
    <submittedName>
        <fullName evidence="2">Uncharacterized protein</fullName>
    </submittedName>
</protein>
<feature type="transmembrane region" description="Helical" evidence="1">
    <location>
        <begin position="42"/>
        <end position="61"/>
    </location>
</feature>
<evidence type="ECO:0000256" key="1">
    <source>
        <dbReference type="SAM" id="Phobius"/>
    </source>
</evidence>
<organism evidence="2 3">
    <name type="scientific">Synergistes jonesii</name>
    <dbReference type="NCBI Taxonomy" id="2754"/>
    <lineage>
        <taxon>Bacteria</taxon>
        <taxon>Thermotogati</taxon>
        <taxon>Synergistota</taxon>
        <taxon>Synergistia</taxon>
        <taxon>Synergistales</taxon>
        <taxon>Synergistaceae</taxon>
        <taxon>Synergistes</taxon>
    </lineage>
</organism>
<dbReference type="AlphaFoldDB" id="A0A073IPI7"/>
<feature type="transmembrane region" description="Helical" evidence="1">
    <location>
        <begin position="118"/>
        <end position="142"/>
    </location>
</feature>
<keyword evidence="1" id="KW-0812">Transmembrane</keyword>
<name>A0A073IPI7_9BACT</name>
<dbReference type="EMBL" id="JMKI01000031">
    <property type="protein sequence ID" value="KEJ92288.1"/>
    <property type="molecule type" value="Genomic_DNA"/>
</dbReference>
<comment type="caution">
    <text evidence="2">The sequence shown here is derived from an EMBL/GenBank/DDBJ whole genome shotgun (WGS) entry which is preliminary data.</text>
</comment>
<evidence type="ECO:0000313" key="3">
    <source>
        <dbReference type="Proteomes" id="UP000027665"/>
    </source>
</evidence>
<evidence type="ECO:0000313" key="2">
    <source>
        <dbReference type="EMBL" id="KEJ92288.1"/>
    </source>
</evidence>
<proteinExistence type="predicted"/>
<reference evidence="2 3" key="1">
    <citation type="submission" date="2014-04" db="EMBL/GenBank/DDBJ databases">
        <title>Draft Genome Sequence of Synergistes jonesii.</title>
        <authorList>
            <person name="Coil D.A."/>
            <person name="Eisen J.A."/>
            <person name="Holland-Moritz H.E."/>
        </authorList>
    </citation>
    <scope>NUCLEOTIDE SEQUENCE [LARGE SCALE GENOMIC DNA]</scope>
    <source>
        <strain evidence="2 3">78-1</strain>
    </source>
</reference>
<dbReference type="RefSeq" id="WP_037976019.1">
    <property type="nucleotide sequence ID" value="NZ_JMKI01000031.1"/>
</dbReference>
<dbReference type="Proteomes" id="UP000027665">
    <property type="component" value="Unassembled WGS sequence"/>
</dbReference>
<keyword evidence="3" id="KW-1185">Reference proteome</keyword>
<feature type="transmembrane region" description="Helical" evidence="1">
    <location>
        <begin position="277"/>
        <end position="298"/>
    </location>
</feature>
<feature type="transmembrane region" description="Helical" evidence="1">
    <location>
        <begin position="188"/>
        <end position="205"/>
    </location>
</feature>
<feature type="transmembrane region" description="Helical" evidence="1">
    <location>
        <begin position="92"/>
        <end position="112"/>
    </location>
</feature>
<dbReference type="eggNOG" id="ENOG5033ZS0">
    <property type="taxonomic scope" value="Bacteria"/>
</dbReference>
<sequence>MKKSQRLPYVNNALAVGITTLIAAVSVFVFHRRDVVSLHDMLVDGAIFGITTMLIDTAIIYPQMKSRYQKGILPAEAPRSVILKRMPRNPALFALLVGLFFAALMPAFNYIFMRFYELDALAFASFLFWRVVYAVPASVYMARLIIFRYVQPGAFAGEVAQHGDAKVSAVLPRISTLKEQYRAALSDFGMNMVLGVILGGARVGMDLGLQADESKWLFIFPAYRSGLPLSSLIYAVIVFFMMAVPVAQNILRLREGGTLPQAEKENRFFSHLPWNPWLFSAVWFVPMLLCTYAFLWGIMTVMRFEVLNFFQYFVLRLILITLLSKGMAALSAIRYIQPI</sequence>